<dbReference type="RefSeq" id="WP_190423481.1">
    <property type="nucleotide sequence ID" value="NZ_JAMPKK010000017.1"/>
</dbReference>
<dbReference type="InterPro" id="IPR016181">
    <property type="entry name" value="Acyl_CoA_acyltransferase"/>
</dbReference>
<evidence type="ECO:0000259" key="1">
    <source>
        <dbReference type="PROSITE" id="PS51186"/>
    </source>
</evidence>
<dbReference type="EMBL" id="JAMPKK010000017">
    <property type="protein sequence ID" value="MEP0864744.1"/>
    <property type="molecule type" value="Genomic_DNA"/>
</dbReference>
<proteinExistence type="predicted"/>
<organism evidence="2 3">
    <name type="scientific">Funiculus sociatus GB2-A5</name>
    <dbReference type="NCBI Taxonomy" id="2933946"/>
    <lineage>
        <taxon>Bacteria</taxon>
        <taxon>Bacillati</taxon>
        <taxon>Cyanobacteriota</taxon>
        <taxon>Cyanophyceae</taxon>
        <taxon>Coleofasciculales</taxon>
        <taxon>Coleofasciculaceae</taxon>
        <taxon>Funiculus</taxon>
    </lineage>
</organism>
<gene>
    <name evidence="2" type="ORF">NDI37_09700</name>
</gene>
<keyword evidence="3" id="KW-1185">Reference proteome</keyword>
<dbReference type="InterPro" id="IPR000182">
    <property type="entry name" value="GNAT_dom"/>
</dbReference>
<comment type="caution">
    <text evidence="2">The sequence shown here is derived from an EMBL/GenBank/DDBJ whole genome shotgun (WGS) entry which is preliminary data.</text>
</comment>
<dbReference type="Proteomes" id="UP001442494">
    <property type="component" value="Unassembled WGS sequence"/>
</dbReference>
<dbReference type="PANTHER" id="PTHR43792">
    <property type="entry name" value="GNAT FAMILY, PUTATIVE (AFU_ORTHOLOGUE AFUA_3G00765)-RELATED-RELATED"/>
    <property type="match status" value="1"/>
</dbReference>
<feature type="domain" description="N-acetyltransferase" evidence="1">
    <location>
        <begin position="8"/>
        <end position="174"/>
    </location>
</feature>
<reference evidence="2 3" key="1">
    <citation type="submission" date="2022-04" db="EMBL/GenBank/DDBJ databases">
        <title>Positive selection, recombination, and allopatry shape intraspecific diversity of widespread and dominant cyanobacteria.</title>
        <authorList>
            <person name="Wei J."/>
            <person name="Shu W."/>
            <person name="Hu C."/>
        </authorList>
    </citation>
    <scope>NUCLEOTIDE SEQUENCE [LARGE SCALE GENOMIC DNA]</scope>
    <source>
        <strain evidence="2 3">GB2-A5</strain>
    </source>
</reference>
<dbReference type="Gene3D" id="3.40.630.30">
    <property type="match status" value="1"/>
</dbReference>
<sequence length="190" mass="22159">MLLQTDRLLLREFTEADWPAVLAYQSTRAYQRFYPESGRTEADARAFVNRFLQWQQEKPRWRYQWAIALQKQDKLIGNCGIRKSHPDAPEAEIGCELAPEHWGRNYPVEMGRLLLRFGFTEIGLHRIYAHCIAENRGAVSLAQKLGMSQEGRLRENVSIRGQWHDTLVYGILKQEWEAKVEEQQANKGLC</sequence>
<dbReference type="SUPFAM" id="SSF55729">
    <property type="entry name" value="Acyl-CoA N-acyltransferases (Nat)"/>
    <property type="match status" value="1"/>
</dbReference>
<dbReference type="PROSITE" id="PS51186">
    <property type="entry name" value="GNAT"/>
    <property type="match status" value="1"/>
</dbReference>
<dbReference type="Pfam" id="PF13302">
    <property type="entry name" value="Acetyltransf_3"/>
    <property type="match status" value="1"/>
</dbReference>
<evidence type="ECO:0000313" key="3">
    <source>
        <dbReference type="Proteomes" id="UP001442494"/>
    </source>
</evidence>
<evidence type="ECO:0000313" key="2">
    <source>
        <dbReference type="EMBL" id="MEP0864744.1"/>
    </source>
</evidence>
<dbReference type="InterPro" id="IPR051531">
    <property type="entry name" value="N-acetyltransferase"/>
</dbReference>
<name>A0ABV0JNR5_9CYAN</name>
<accession>A0ABV0JNR5</accession>
<protein>
    <submittedName>
        <fullName evidence="2">GNAT family N-acetyltransferase</fullName>
    </submittedName>
</protein>